<comment type="subcellular location">
    <subcellularLocation>
        <location evidence="1">Cell inner membrane</location>
    </subcellularLocation>
</comment>
<evidence type="ECO:0000256" key="5">
    <source>
        <dbReference type="ARBA" id="ARBA00023136"/>
    </source>
</evidence>
<dbReference type="Pfam" id="PF03279">
    <property type="entry name" value="Lip_A_acyltrans"/>
    <property type="match status" value="1"/>
</dbReference>
<keyword evidence="3" id="KW-0997">Cell inner membrane</keyword>
<keyword evidence="6" id="KW-0012">Acyltransferase</keyword>
<dbReference type="GO" id="GO:0005886">
    <property type="term" value="C:plasma membrane"/>
    <property type="evidence" value="ECO:0007669"/>
    <property type="project" value="UniProtKB-SubCell"/>
</dbReference>
<reference evidence="7" key="1">
    <citation type="submission" date="2019-08" db="EMBL/GenBank/DDBJ databases">
        <authorList>
            <person name="Kucharzyk K."/>
            <person name="Murdoch R.W."/>
            <person name="Higgins S."/>
            <person name="Loffler F."/>
        </authorList>
    </citation>
    <scope>NUCLEOTIDE SEQUENCE</scope>
</reference>
<keyword evidence="2" id="KW-1003">Cell membrane</keyword>
<dbReference type="GO" id="GO:0016746">
    <property type="term" value="F:acyltransferase activity"/>
    <property type="evidence" value="ECO:0007669"/>
    <property type="project" value="UniProtKB-KW"/>
</dbReference>
<evidence type="ECO:0000256" key="4">
    <source>
        <dbReference type="ARBA" id="ARBA00022679"/>
    </source>
</evidence>
<evidence type="ECO:0000313" key="7">
    <source>
        <dbReference type="EMBL" id="MPN49659.1"/>
    </source>
</evidence>
<comment type="caution">
    <text evidence="7">The sequence shown here is derived from an EMBL/GenBank/DDBJ whole genome shotgun (WGS) entry which is preliminary data.</text>
</comment>
<dbReference type="InterPro" id="IPR004960">
    <property type="entry name" value="LipA_acyltrans"/>
</dbReference>
<keyword evidence="4" id="KW-0808">Transferase</keyword>
<gene>
    <name evidence="7" type="ORF">SDC9_197281</name>
</gene>
<accession>A0A645IGR2</accession>
<evidence type="ECO:0000256" key="3">
    <source>
        <dbReference type="ARBA" id="ARBA00022519"/>
    </source>
</evidence>
<evidence type="ECO:0000256" key="6">
    <source>
        <dbReference type="ARBA" id="ARBA00023315"/>
    </source>
</evidence>
<sequence length="126" mass="14447">MRDGGTFVEFFGLPVPSSTAPAVLMDYCVKNSIPAIIIYGTSVRLENGVVTAHAALLSKPYEEYDSPAEVLQELMHISESFIRKFPEQYLWFYKRFQYIPQEADETLKAKYPFYAAVAPDKFYRKS</sequence>
<evidence type="ECO:0000256" key="2">
    <source>
        <dbReference type="ARBA" id="ARBA00022475"/>
    </source>
</evidence>
<evidence type="ECO:0008006" key="8">
    <source>
        <dbReference type="Google" id="ProtNLM"/>
    </source>
</evidence>
<dbReference type="GO" id="GO:0008610">
    <property type="term" value="P:lipid biosynthetic process"/>
    <property type="evidence" value="ECO:0007669"/>
    <property type="project" value="UniProtKB-ARBA"/>
</dbReference>
<proteinExistence type="predicted"/>
<dbReference type="GO" id="GO:1901137">
    <property type="term" value="P:carbohydrate derivative biosynthetic process"/>
    <property type="evidence" value="ECO:0007669"/>
    <property type="project" value="UniProtKB-ARBA"/>
</dbReference>
<dbReference type="AlphaFoldDB" id="A0A645IGR2"/>
<dbReference type="EMBL" id="VSSQ01113109">
    <property type="protein sequence ID" value="MPN49659.1"/>
    <property type="molecule type" value="Genomic_DNA"/>
</dbReference>
<name>A0A645IGR2_9ZZZZ</name>
<protein>
    <recommendedName>
        <fullName evidence="8">Lipid A biosynthesis lauroyl acyltransferase</fullName>
    </recommendedName>
</protein>
<evidence type="ECO:0000256" key="1">
    <source>
        <dbReference type="ARBA" id="ARBA00004533"/>
    </source>
</evidence>
<organism evidence="7">
    <name type="scientific">bioreactor metagenome</name>
    <dbReference type="NCBI Taxonomy" id="1076179"/>
    <lineage>
        <taxon>unclassified sequences</taxon>
        <taxon>metagenomes</taxon>
        <taxon>ecological metagenomes</taxon>
    </lineage>
</organism>
<keyword evidence="5" id="KW-0472">Membrane</keyword>